<dbReference type="EMBL" id="KQ235009">
    <property type="protein sequence ID" value="KMZ94977.1"/>
    <property type="molecule type" value="Genomic_DNA"/>
</dbReference>
<gene>
    <name evidence="2" type="ORF">PVMG_05646</name>
</gene>
<reference evidence="2 3" key="1">
    <citation type="submission" date="2011-08" db="EMBL/GenBank/DDBJ databases">
        <title>The Genome Sequence of Plasmodium vivax Mauritania I.</title>
        <authorList>
            <consortium name="The Broad Institute Genome Sequencing Platform"/>
            <consortium name="The Broad Institute Genome Sequencing Center for Infectious Disease"/>
            <person name="Neafsey D."/>
            <person name="Carlton J."/>
            <person name="Barnwell J."/>
            <person name="Collins W."/>
            <person name="Escalante A."/>
            <person name="Mullikin J."/>
            <person name="Saul A."/>
            <person name="Guigo R."/>
            <person name="Camara F."/>
            <person name="Young S.K."/>
            <person name="Zeng Q."/>
            <person name="Gargeya S."/>
            <person name="Fitzgerald M."/>
            <person name="Haas B."/>
            <person name="Abouelleil A."/>
            <person name="Alvarado L."/>
            <person name="Arachchi H.M."/>
            <person name="Berlin A."/>
            <person name="Brown A."/>
            <person name="Chapman S.B."/>
            <person name="Chen Z."/>
            <person name="Dunbar C."/>
            <person name="Freedman E."/>
            <person name="Gearin G."/>
            <person name="Gellesch M."/>
            <person name="Goldberg J."/>
            <person name="Griggs A."/>
            <person name="Gujja S."/>
            <person name="Heiman D."/>
            <person name="Howarth C."/>
            <person name="Larson L."/>
            <person name="Lui A."/>
            <person name="MacDonald P.J.P."/>
            <person name="Montmayeur A."/>
            <person name="Murphy C."/>
            <person name="Neiman D."/>
            <person name="Pearson M."/>
            <person name="Priest M."/>
            <person name="Roberts A."/>
            <person name="Saif S."/>
            <person name="Shea T."/>
            <person name="Shenoy N."/>
            <person name="Sisk P."/>
            <person name="Stolte C."/>
            <person name="Sykes S."/>
            <person name="Wortman J."/>
            <person name="Nusbaum C."/>
            <person name="Birren B."/>
        </authorList>
    </citation>
    <scope>NUCLEOTIDE SEQUENCE [LARGE SCALE GENOMIC DNA]</scope>
    <source>
        <strain evidence="2 3">Mauritania I</strain>
    </source>
</reference>
<evidence type="ECO:0000313" key="2">
    <source>
        <dbReference type="EMBL" id="KMZ94977.1"/>
    </source>
</evidence>
<organism evidence="2 3">
    <name type="scientific">Plasmodium vivax Mauritania I</name>
    <dbReference type="NCBI Taxonomy" id="1035515"/>
    <lineage>
        <taxon>Eukaryota</taxon>
        <taxon>Sar</taxon>
        <taxon>Alveolata</taxon>
        <taxon>Apicomplexa</taxon>
        <taxon>Aconoidasida</taxon>
        <taxon>Haemosporida</taxon>
        <taxon>Plasmodiidae</taxon>
        <taxon>Plasmodium</taxon>
        <taxon>Plasmodium (Plasmodium)</taxon>
    </lineage>
</organism>
<evidence type="ECO:0000256" key="1">
    <source>
        <dbReference type="SAM" id="Phobius"/>
    </source>
</evidence>
<dbReference type="Pfam" id="PF05795">
    <property type="entry name" value="Plasmodium_Vir"/>
    <property type="match status" value="1"/>
</dbReference>
<dbReference type="InterPro" id="IPR008780">
    <property type="entry name" value="Plasmodium_Vir"/>
</dbReference>
<accession>A0A0J9TJP9</accession>
<keyword evidence="1" id="KW-1133">Transmembrane helix</keyword>
<protein>
    <submittedName>
        <fullName evidence="2">Uncharacterized protein</fullName>
    </submittedName>
</protein>
<keyword evidence="1" id="KW-0812">Transmembrane</keyword>
<dbReference type="AlphaFoldDB" id="A0A0J9TJP9"/>
<dbReference type="Proteomes" id="UP000053776">
    <property type="component" value="Unassembled WGS sequence"/>
</dbReference>
<sequence>MNDLIGKDRFDISNIKANIEYLELCNSIAPRINIYVDDELSFISDCSKIATYIKNYYSKCPIKNKTNCCKYLNYAINYEVKINRNSNYSEKQLIDSYNQLATALSECNNIKSIEKSVFNKVKELSNIYYEFDKYLKAIKANQTIDCQGLSNIVQLYLNNQNSCMSENKNFCVTVDKFKNDYLSEISKIQCKKVVYTLESFLSLDHTKPLSFEEEAQESEDRAEDVVEVVRGQVMSDITPNQEDSSEIGQSKEIDKKYNFHECMLIYPFISNSDAYYIYKELDKSCVNNYSSDACYPGLKVEGEENAEIGNFLKDYYSSLYKITSAAEGDTNDYYDQDKFDEIKKMGVIYLKYWLYDKILKTYTGDSNIEKIFQGLKNYIEPKIEEKYSNYCKINELTLSEIKSMKKLYALYTIFYGNTNNPGSCIGDQCKYMDYFGEGLDEFISSINKCSSEESTGNYCKEFEEFVNICKDESLNAGITVHDERTKSKAHDAKKYLLFSEKYQNKPLYIYIKNENLLDFVNTSNFLSNKKRTTIAATSVVGSAIGLSSIFYYFYKVNLNDSFKCKYCTIINIKYISKTLLLFEDYI</sequence>
<feature type="transmembrane region" description="Helical" evidence="1">
    <location>
        <begin position="534"/>
        <end position="554"/>
    </location>
</feature>
<proteinExistence type="predicted"/>
<keyword evidence="1" id="KW-0472">Membrane</keyword>
<evidence type="ECO:0000313" key="3">
    <source>
        <dbReference type="Proteomes" id="UP000053776"/>
    </source>
</evidence>
<name>A0A0J9TJP9_PLAVI</name>